<protein>
    <submittedName>
        <fullName evidence="1">Uncharacterized protein</fullName>
    </submittedName>
</protein>
<accession>A0A4Y8IHZ4</accession>
<proteinExistence type="predicted"/>
<comment type="caution">
    <text evidence="1">The sequence shown here is derived from an EMBL/GenBank/DDBJ whole genome shotgun (WGS) entry which is preliminary data.</text>
</comment>
<keyword evidence="2" id="KW-1185">Reference proteome</keyword>
<dbReference type="EMBL" id="SOPW01000011">
    <property type="protein sequence ID" value="TFB19239.1"/>
    <property type="molecule type" value="Genomic_DNA"/>
</dbReference>
<evidence type="ECO:0000313" key="1">
    <source>
        <dbReference type="EMBL" id="TFB19239.1"/>
    </source>
</evidence>
<sequence length="68" mass="8044">MGFFINGVVERNNAVFLRIKRMRFHLYLYEVDASNNEVKALFNEVSQHINRVKFQINGVALQINEIFQ</sequence>
<dbReference type="AlphaFoldDB" id="A0A4Y8IHZ4"/>
<reference evidence="1 2" key="1">
    <citation type="submission" date="2019-03" db="EMBL/GenBank/DDBJ databases">
        <authorList>
            <person name="He R.-H."/>
        </authorList>
    </citation>
    <scope>NUCLEOTIDE SEQUENCE [LARGE SCALE GENOMIC DNA]</scope>
    <source>
        <strain evidence="2">SH 714</strain>
    </source>
</reference>
<name>A0A4Y8IHZ4_9BACI</name>
<evidence type="ECO:0000313" key="2">
    <source>
        <dbReference type="Proteomes" id="UP000297975"/>
    </source>
</evidence>
<gene>
    <name evidence="1" type="ORF">E3U55_11015</name>
</gene>
<organism evidence="1 2">
    <name type="scientific">Filobacillus milosensis</name>
    <dbReference type="NCBI Taxonomy" id="94137"/>
    <lineage>
        <taxon>Bacteria</taxon>
        <taxon>Bacillati</taxon>
        <taxon>Bacillota</taxon>
        <taxon>Bacilli</taxon>
        <taxon>Bacillales</taxon>
        <taxon>Bacillaceae</taxon>
        <taxon>Filobacillus</taxon>
    </lineage>
</organism>
<dbReference type="Proteomes" id="UP000297975">
    <property type="component" value="Unassembled WGS sequence"/>
</dbReference>